<protein>
    <submittedName>
        <fullName evidence="1">Putative ATP/GTP-binding protein</fullName>
    </submittedName>
</protein>
<dbReference type="Proteomes" id="UP000250991">
    <property type="component" value="Unassembled WGS sequence"/>
</dbReference>
<evidence type="ECO:0000313" key="2">
    <source>
        <dbReference type="Proteomes" id="UP000250991"/>
    </source>
</evidence>
<name>A0A2X3JMS4_ECOLX</name>
<proteinExistence type="predicted"/>
<organism evidence="1 2">
    <name type="scientific">Escherichia coli</name>
    <dbReference type="NCBI Taxonomy" id="562"/>
    <lineage>
        <taxon>Bacteria</taxon>
        <taxon>Pseudomonadati</taxon>
        <taxon>Pseudomonadota</taxon>
        <taxon>Gammaproteobacteria</taxon>
        <taxon>Enterobacterales</taxon>
        <taxon>Enterobacteriaceae</taxon>
        <taxon>Escherichia</taxon>
    </lineage>
</organism>
<evidence type="ECO:0000313" key="1">
    <source>
        <dbReference type="EMBL" id="SQD00477.1"/>
    </source>
</evidence>
<accession>A0A2X3JMS4</accession>
<gene>
    <name evidence="1" type="primary">yidR_1</name>
    <name evidence="1" type="ORF">NCTC8009_00871</name>
</gene>
<sequence length="42" mass="4956">MKQITFAPRNHLLTNTNTWTPDSQWLVFDVRPSGGVVYRRDH</sequence>
<dbReference type="EMBL" id="UARW01000010">
    <property type="protein sequence ID" value="SQD00477.1"/>
    <property type="molecule type" value="Genomic_DNA"/>
</dbReference>
<reference evidence="1 2" key="1">
    <citation type="submission" date="2018-06" db="EMBL/GenBank/DDBJ databases">
        <authorList>
            <consortium name="Pathogen Informatics"/>
            <person name="Doyle S."/>
        </authorList>
    </citation>
    <scope>NUCLEOTIDE SEQUENCE [LARGE SCALE GENOMIC DNA]</scope>
    <source>
        <strain evidence="1 2">NCTC8009</strain>
    </source>
</reference>
<dbReference type="AlphaFoldDB" id="A0A2X3JMS4"/>